<evidence type="ECO:0000256" key="9">
    <source>
        <dbReference type="SAM" id="SignalP"/>
    </source>
</evidence>
<protein>
    <submittedName>
        <fullName evidence="12">Outer membrane receptor proteins, mostly Fe transport</fullName>
    </submittedName>
</protein>
<dbReference type="Proteomes" id="UP000236735">
    <property type="component" value="Unassembled WGS sequence"/>
</dbReference>
<dbReference type="Gene3D" id="2.40.170.20">
    <property type="entry name" value="TonB-dependent receptor, beta-barrel domain"/>
    <property type="match status" value="1"/>
</dbReference>
<dbReference type="PANTHER" id="PTHR30069">
    <property type="entry name" value="TONB-DEPENDENT OUTER MEMBRANE RECEPTOR"/>
    <property type="match status" value="1"/>
</dbReference>
<feature type="signal peptide" evidence="9">
    <location>
        <begin position="1"/>
        <end position="23"/>
    </location>
</feature>
<keyword evidence="6" id="KW-0472">Membrane</keyword>
<dbReference type="InterPro" id="IPR041700">
    <property type="entry name" value="OMP_b-brl_3"/>
</dbReference>
<feature type="domain" description="Outer membrane protein beta-barrel" evidence="11">
    <location>
        <begin position="386"/>
        <end position="742"/>
    </location>
</feature>
<dbReference type="InterPro" id="IPR012910">
    <property type="entry name" value="Plug_dom"/>
</dbReference>
<keyword evidence="12" id="KW-0675">Receptor</keyword>
<evidence type="ECO:0000256" key="3">
    <source>
        <dbReference type="ARBA" id="ARBA00022452"/>
    </source>
</evidence>
<dbReference type="Pfam" id="PF07715">
    <property type="entry name" value="Plug"/>
    <property type="match status" value="1"/>
</dbReference>
<keyword evidence="5 9" id="KW-0732">Signal</keyword>
<evidence type="ECO:0000256" key="5">
    <source>
        <dbReference type="ARBA" id="ARBA00022729"/>
    </source>
</evidence>
<dbReference type="PANTHER" id="PTHR30069:SF29">
    <property type="entry name" value="HEMOGLOBIN AND HEMOGLOBIN-HAPTOGLOBIN-BINDING PROTEIN 1-RELATED"/>
    <property type="match status" value="1"/>
</dbReference>
<dbReference type="GO" id="GO:0044718">
    <property type="term" value="P:siderophore transmembrane transport"/>
    <property type="evidence" value="ECO:0007669"/>
    <property type="project" value="TreeGrafter"/>
</dbReference>
<evidence type="ECO:0000256" key="4">
    <source>
        <dbReference type="ARBA" id="ARBA00022692"/>
    </source>
</evidence>
<dbReference type="InterPro" id="IPR039426">
    <property type="entry name" value="TonB-dep_rcpt-like"/>
</dbReference>
<evidence type="ECO:0000256" key="2">
    <source>
        <dbReference type="ARBA" id="ARBA00022448"/>
    </source>
</evidence>
<proteinExistence type="predicted"/>
<evidence type="ECO:0000313" key="12">
    <source>
        <dbReference type="EMBL" id="SEG04790.1"/>
    </source>
</evidence>
<sequence>MKQLKAFFAAAAVMIMASQVAMAQTTIKGVLMDEALGESEPFATVRVFKQGKKDKPVAMFLTKEDGQFAQEVKGKGKFDIVFSSIGKEDLKLTVTLGQQNPLNLDTLYIKESATMLKGVEVVAQKPLVKMDVDKMSYNVAEDEDSKSNTVLDMLRKVPMVTVDGQDNISVNGSSSFKVYVDGMPNVMFSSNPSMVFKSMPATAVKSIEVMTNPGAKYDAEGASGVLNIVMNKMNPQAIQSMDGYNGTLRASAGNKQLGASAFLNGQKGKLSYSANVMTSYNKPGTTETEMEQIQANGGSQLMTSTNDVKTPFTMGSLTLGYQIDDKSALNLTAQVNSMTMKSNGTSLTTMGGNTYGTGFSYGSTTDMKMTRTSFNGSLDYQRFFNKEHTQSLALTYQLNYSPATTESTNNFGTASSVIDLTDRFSENKDKTTNHTFQLDYTMPLGTGQTLSLGSKLQLHDATSDAKYYLKSVYDPNSSSDYEYKNSILAGYGEYAGNFNKVGVKAGLRYEYTWQDVEYHLGNGEDFTTSYGNLVPTASLQYNIGTGSNLGLTYNMRISRPGISYLNPYVDKTNPIALTYGNPDLEVEKNHNLSLVYNLFTPKLMINLNLHHNFVDNAISQYSFYDDSNLLNTTYGNVVKRHQTGVNGYVNYLLTKDTRVFFNGGVNYTDLRSDALAQNNNGWTANAMVGLQQTLPWDLKLSAFAITSTKSYTLQGWSGGFNLVTASLSKSLLNDKLNLSVSGILGLNGGGKLNIESNSRGKDFISHTNIKVPIYGVTFTVSYTFGNTKVRTKQHVNRVQNDFIEQQSQGEMLNSVGSGTAGTGTGTTNGTMPQ</sequence>
<dbReference type="EMBL" id="FNUV01000007">
    <property type="protein sequence ID" value="SEG04790.1"/>
    <property type="molecule type" value="Genomic_DNA"/>
</dbReference>
<accession>A0A1H5X093</accession>
<dbReference type="GO" id="GO:0009279">
    <property type="term" value="C:cell outer membrane"/>
    <property type="evidence" value="ECO:0007669"/>
    <property type="project" value="UniProtKB-SubCell"/>
</dbReference>
<dbReference type="AlphaFoldDB" id="A0A1H5X093"/>
<dbReference type="Gene3D" id="2.170.130.10">
    <property type="entry name" value="TonB-dependent receptor, plug domain"/>
    <property type="match status" value="1"/>
</dbReference>
<dbReference type="Pfam" id="PF14905">
    <property type="entry name" value="OMP_b-brl_3"/>
    <property type="match status" value="1"/>
</dbReference>
<name>A0A1H5X093_XYLRU</name>
<evidence type="ECO:0000313" key="13">
    <source>
        <dbReference type="Proteomes" id="UP000236735"/>
    </source>
</evidence>
<feature type="chain" id="PRO_5009288912" evidence="9">
    <location>
        <begin position="24"/>
        <end position="833"/>
    </location>
</feature>
<comment type="subcellular location">
    <subcellularLocation>
        <location evidence="1">Cell outer membrane</location>
        <topology evidence="1">Multi-pass membrane protein</topology>
    </subcellularLocation>
</comment>
<dbReference type="GO" id="GO:0015344">
    <property type="term" value="F:siderophore uptake transmembrane transporter activity"/>
    <property type="evidence" value="ECO:0007669"/>
    <property type="project" value="TreeGrafter"/>
</dbReference>
<evidence type="ECO:0000256" key="1">
    <source>
        <dbReference type="ARBA" id="ARBA00004571"/>
    </source>
</evidence>
<dbReference type="InterPro" id="IPR036942">
    <property type="entry name" value="Beta-barrel_TonB_sf"/>
</dbReference>
<keyword evidence="4" id="KW-0812">Transmembrane</keyword>
<keyword evidence="7" id="KW-0998">Cell outer membrane</keyword>
<dbReference type="InterPro" id="IPR037066">
    <property type="entry name" value="Plug_dom_sf"/>
</dbReference>
<evidence type="ECO:0000259" key="11">
    <source>
        <dbReference type="Pfam" id="PF14905"/>
    </source>
</evidence>
<feature type="domain" description="TonB-dependent receptor plug" evidence="10">
    <location>
        <begin position="139"/>
        <end position="225"/>
    </location>
</feature>
<keyword evidence="3" id="KW-1134">Transmembrane beta strand</keyword>
<organism evidence="12 13">
    <name type="scientific">Xylanibacter ruminicola</name>
    <name type="common">Prevotella ruminicola</name>
    <dbReference type="NCBI Taxonomy" id="839"/>
    <lineage>
        <taxon>Bacteria</taxon>
        <taxon>Pseudomonadati</taxon>
        <taxon>Bacteroidota</taxon>
        <taxon>Bacteroidia</taxon>
        <taxon>Bacteroidales</taxon>
        <taxon>Prevotellaceae</taxon>
        <taxon>Xylanibacter</taxon>
    </lineage>
</organism>
<evidence type="ECO:0000256" key="7">
    <source>
        <dbReference type="ARBA" id="ARBA00023237"/>
    </source>
</evidence>
<evidence type="ECO:0000259" key="10">
    <source>
        <dbReference type="Pfam" id="PF07715"/>
    </source>
</evidence>
<dbReference type="RefSeq" id="WP_103916145.1">
    <property type="nucleotide sequence ID" value="NZ_FNUV01000007.1"/>
</dbReference>
<keyword evidence="2" id="KW-0813">Transport</keyword>
<dbReference type="SUPFAM" id="SSF56935">
    <property type="entry name" value="Porins"/>
    <property type="match status" value="1"/>
</dbReference>
<evidence type="ECO:0000256" key="8">
    <source>
        <dbReference type="SAM" id="MobiDB-lite"/>
    </source>
</evidence>
<gene>
    <name evidence="12" type="ORF">SAMN05216354_2587</name>
</gene>
<reference evidence="12 13" key="1">
    <citation type="submission" date="2016-10" db="EMBL/GenBank/DDBJ databases">
        <authorList>
            <person name="de Groot N.N."/>
        </authorList>
    </citation>
    <scope>NUCLEOTIDE SEQUENCE [LARGE SCALE GENOMIC DNA]</scope>
    <source>
        <strain evidence="12 13">AR32</strain>
    </source>
</reference>
<feature type="region of interest" description="Disordered" evidence="8">
    <location>
        <begin position="813"/>
        <end position="833"/>
    </location>
</feature>
<evidence type="ECO:0000256" key="6">
    <source>
        <dbReference type="ARBA" id="ARBA00023136"/>
    </source>
</evidence>